<evidence type="ECO:0000259" key="1">
    <source>
        <dbReference type="PROSITE" id="PS50878"/>
    </source>
</evidence>
<dbReference type="Proteomes" id="UP000488956">
    <property type="component" value="Unassembled WGS sequence"/>
</dbReference>
<dbReference type="FunFam" id="3.30.70.270:FF:000003">
    <property type="entry name" value="Transposon Ty3-G Gag-Pol polyprotein"/>
    <property type="match status" value="1"/>
</dbReference>
<dbReference type="Gene3D" id="3.10.10.10">
    <property type="entry name" value="HIV Type 1 Reverse Transcriptase, subunit A, domain 1"/>
    <property type="match status" value="1"/>
</dbReference>
<evidence type="ECO:0000313" key="3">
    <source>
        <dbReference type="EMBL" id="KAE9217907.1"/>
    </source>
</evidence>
<dbReference type="InterPro" id="IPR000477">
    <property type="entry name" value="RT_dom"/>
</dbReference>
<dbReference type="AlphaFoldDB" id="A0A6A3YFS4"/>
<dbReference type="CDD" id="cd01647">
    <property type="entry name" value="RT_LTR"/>
    <property type="match status" value="1"/>
</dbReference>
<dbReference type="Proteomes" id="UP000433483">
    <property type="component" value="Unassembled WGS sequence"/>
</dbReference>
<dbReference type="OrthoDB" id="121648at2759"/>
<dbReference type="InterPro" id="IPR043502">
    <property type="entry name" value="DNA/RNA_pol_sf"/>
</dbReference>
<keyword evidence="4" id="KW-1185">Reference proteome</keyword>
<dbReference type="EMBL" id="QXGB01000360">
    <property type="protein sequence ID" value="KAE9217907.1"/>
    <property type="molecule type" value="Genomic_DNA"/>
</dbReference>
<evidence type="ECO:0000313" key="4">
    <source>
        <dbReference type="Proteomes" id="UP000433483"/>
    </source>
</evidence>
<comment type="caution">
    <text evidence="3">The sequence shown here is derived from an EMBL/GenBank/DDBJ whole genome shotgun (WGS) entry which is preliminary data.</text>
</comment>
<proteinExistence type="predicted"/>
<evidence type="ECO:0000313" key="5">
    <source>
        <dbReference type="Proteomes" id="UP000488956"/>
    </source>
</evidence>
<dbReference type="InterPro" id="IPR043128">
    <property type="entry name" value="Rev_trsase/Diguanyl_cyclase"/>
</dbReference>
<accession>A0A6A3YFS4</accession>
<protein>
    <recommendedName>
        <fullName evidence="1">Reverse transcriptase domain-containing protein</fullName>
    </recommendedName>
</protein>
<dbReference type="PROSITE" id="PS50878">
    <property type="entry name" value="RT_POL"/>
    <property type="match status" value="1"/>
</dbReference>
<dbReference type="Pfam" id="PF00078">
    <property type="entry name" value="RVT_1"/>
    <property type="match status" value="1"/>
</dbReference>
<dbReference type="SUPFAM" id="SSF56672">
    <property type="entry name" value="DNA/RNA polymerases"/>
    <property type="match status" value="1"/>
</dbReference>
<dbReference type="InterPro" id="IPR051320">
    <property type="entry name" value="Viral_Replic_Matur_Polypro"/>
</dbReference>
<organism evidence="3 4">
    <name type="scientific">Phytophthora fragariae</name>
    <dbReference type="NCBI Taxonomy" id="53985"/>
    <lineage>
        <taxon>Eukaryota</taxon>
        <taxon>Sar</taxon>
        <taxon>Stramenopiles</taxon>
        <taxon>Oomycota</taxon>
        <taxon>Peronosporomycetes</taxon>
        <taxon>Peronosporales</taxon>
        <taxon>Peronosporaceae</taxon>
        <taxon>Phytophthora</taxon>
    </lineage>
</organism>
<gene>
    <name evidence="3" type="ORF">PF005_g8474</name>
    <name evidence="2" type="ORF">PF010_g3023</name>
</gene>
<name>A0A6A3YFS4_9STRA</name>
<dbReference type="Gene3D" id="3.30.70.270">
    <property type="match status" value="1"/>
</dbReference>
<dbReference type="PANTHER" id="PTHR33064:SF37">
    <property type="entry name" value="RIBONUCLEASE H"/>
    <property type="match status" value="1"/>
</dbReference>
<dbReference type="EMBL" id="QXFX01000089">
    <property type="protein sequence ID" value="KAE9132881.1"/>
    <property type="molecule type" value="Genomic_DNA"/>
</dbReference>
<reference evidence="3 4" key="1">
    <citation type="submission" date="2018-08" db="EMBL/GenBank/DDBJ databases">
        <title>Genomic investigation of the strawberry pathogen Phytophthora fragariae indicates pathogenicity is determined by transcriptional variation in three key races.</title>
        <authorList>
            <person name="Adams T.M."/>
            <person name="Armitage A.D."/>
            <person name="Sobczyk M.K."/>
            <person name="Bates H.J."/>
            <person name="Dunwell J.M."/>
            <person name="Nellist C.F."/>
            <person name="Harrison R.J."/>
        </authorList>
    </citation>
    <scope>NUCLEOTIDE SEQUENCE [LARGE SCALE GENOMIC DNA]</scope>
    <source>
        <strain evidence="3 4">NOV-27</strain>
        <strain evidence="2 5">ONT-3</strain>
    </source>
</reference>
<feature type="domain" description="Reverse transcriptase" evidence="1">
    <location>
        <begin position="1"/>
        <end position="124"/>
    </location>
</feature>
<sequence>MRLAKAMCISTFDANRGYYARRLARKSRPYIAFRLPWVKSKYTRLPMDISTAPDEYQAYLVRIFGDMDFVAVYLNDILVFSENEEKHLEHLRIIFQRLEKFGVSLNGKKCRILRKEVDYLGHTLLDEIIRPQAKTIPAIQQIACPAIAKSSDALGMINYYGEMAPKKTTLCKHKIRWPAPRCPSRGYRLVPRHFAMSSVHWISSPEFQRTFDVYADAGITQLCGFIM</sequence>
<dbReference type="PANTHER" id="PTHR33064">
    <property type="entry name" value="POL PROTEIN"/>
    <property type="match status" value="1"/>
</dbReference>
<evidence type="ECO:0000313" key="2">
    <source>
        <dbReference type="EMBL" id="KAE9132881.1"/>
    </source>
</evidence>